<dbReference type="InterPro" id="IPR016161">
    <property type="entry name" value="Ald_DH/histidinol_DH"/>
</dbReference>
<keyword evidence="2 4" id="KW-0560">Oxidoreductase</keyword>
<dbReference type="OrthoDB" id="440325at2759"/>
<dbReference type="Proteomes" id="UP000256964">
    <property type="component" value="Unassembled WGS sequence"/>
</dbReference>
<dbReference type="InterPro" id="IPR016163">
    <property type="entry name" value="Ald_DH_C"/>
</dbReference>
<keyword evidence="3" id="KW-0520">NAD</keyword>
<dbReference type="AlphaFoldDB" id="A0A371CUU2"/>
<dbReference type="GO" id="GO:0006081">
    <property type="term" value="P:aldehyde metabolic process"/>
    <property type="evidence" value="ECO:0007669"/>
    <property type="project" value="InterPro"/>
</dbReference>
<comment type="similarity">
    <text evidence="1 4 7">Belongs to the aldehyde dehydrogenase family.</text>
</comment>
<keyword evidence="10" id="KW-1185">Reference proteome</keyword>
<dbReference type="PANTHER" id="PTHR43570:SF16">
    <property type="entry name" value="ALDEHYDE DEHYDROGENASE TYPE III, ISOFORM Q"/>
    <property type="match status" value="1"/>
</dbReference>
<gene>
    <name evidence="9" type="ORF">OH76DRAFT_1559990</name>
</gene>
<dbReference type="InterPro" id="IPR029510">
    <property type="entry name" value="Ald_DH_CS_GLU"/>
</dbReference>
<dbReference type="PANTHER" id="PTHR43570">
    <property type="entry name" value="ALDEHYDE DEHYDROGENASE"/>
    <property type="match status" value="1"/>
</dbReference>
<evidence type="ECO:0000256" key="7">
    <source>
        <dbReference type="RuleBase" id="RU003345"/>
    </source>
</evidence>
<evidence type="ECO:0000313" key="10">
    <source>
        <dbReference type="Proteomes" id="UP000256964"/>
    </source>
</evidence>
<feature type="domain" description="Aldehyde dehydrogenase" evidence="8">
    <location>
        <begin position="63"/>
        <end position="489"/>
    </location>
</feature>
<evidence type="ECO:0000313" key="9">
    <source>
        <dbReference type="EMBL" id="RDX44045.1"/>
    </source>
</evidence>
<dbReference type="STRING" id="139420.A0A371CUU2"/>
<reference evidence="9 10" key="1">
    <citation type="journal article" date="2018" name="Biotechnol. Biofuels">
        <title>Integrative visual omics of the white-rot fungus Polyporus brumalis exposes the biotechnological potential of its oxidative enzymes for delignifying raw plant biomass.</title>
        <authorList>
            <person name="Miyauchi S."/>
            <person name="Rancon A."/>
            <person name="Drula E."/>
            <person name="Hage H."/>
            <person name="Chaduli D."/>
            <person name="Favel A."/>
            <person name="Grisel S."/>
            <person name="Henrissat B."/>
            <person name="Herpoel-Gimbert I."/>
            <person name="Ruiz-Duenas F.J."/>
            <person name="Chevret D."/>
            <person name="Hainaut M."/>
            <person name="Lin J."/>
            <person name="Wang M."/>
            <person name="Pangilinan J."/>
            <person name="Lipzen A."/>
            <person name="Lesage-Meessen L."/>
            <person name="Navarro D."/>
            <person name="Riley R."/>
            <person name="Grigoriev I.V."/>
            <person name="Zhou S."/>
            <person name="Raouche S."/>
            <person name="Rosso M.N."/>
        </authorList>
    </citation>
    <scope>NUCLEOTIDE SEQUENCE [LARGE SCALE GENOMIC DNA]</scope>
    <source>
        <strain evidence="9 10">BRFM 1820</strain>
    </source>
</reference>
<name>A0A371CUU2_9APHY</name>
<dbReference type="PROSITE" id="PS00687">
    <property type="entry name" value="ALDEHYDE_DEHYDR_GLU"/>
    <property type="match status" value="1"/>
</dbReference>
<evidence type="ECO:0000256" key="3">
    <source>
        <dbReference type="ARBA" id="ARBA00023027"/>
    </source>
</evidence>
<evidence type="ECO:0000259" key="8">
    <source>
        <dbReference type="Pfam" id="PF00171"/>
    </source>
</evidence>
<accession>A0A371CUU2</accession>
<dbReference type="InterPro" id="IPR016160">
    <property type="entry name" value="Ald_DH_CS_CYS"/>
</dbReference>
<dbReference type="InterPro" id="IPR015590">
    <property type="entry name" value="Aldehyde_DH_dom"/>
</dbReference>
<evidence type="ECO:0000256" key="1">
    <source>
        <dbReference type="ARBA" id="ARBA00009986"/>
    </source>
</evidence>
<feature type="active site" evidence="5">
    <location>
        <position position="305"/>
    </location>
</feature>
<dbReference type="PROSITE" id="PS00070">
    <property type="entry name" value="ALDEHYDE_DEHYDR_CYS"/>
    <property type="match status" value="1"/>
</dbReference>
<dbReference type="GO" id="GO:0005737">
    <property type="term" value="C:cytoplasm"/>
    <property type="evidence" value="ECO:0007669"/>
    <property type="project" value="TreeGrafter"/>
</dbReference>
<dbReference type="Gene3D" id="3.40.309.10">
    <property type="entry name" value="Aldehyde Dehydrogenase, Chain A, domain 2"/>
    <property type="match status" value="1"/>
</dbReference>
<dbReference type="FunFam" id="3.40.309.10:FF:000025">
    <property type="entry name" value="Aldehyde dehydrogenase"/>
    <property type="match status" value="1"/>
</dbReference>
<dbReference type="PIRSF" id="PIRSF036492">
    <property type="entry name" value="ALDH"/>
    <property type="match status" value="1"/>
</dbReference>
<dbReference type="Gene3D" id="3.40.605.10">
    <property type="entry name" value="Aldehyde Dehydrogenase, Chain A, domain 1"/>
    <property type="match status" value="1"/>
</dbReference>
<dbReference type="EMBL" id="KZ857456">
    <property type="protein sequence ID" value="RDX44045.1"/>
    <property type="molecule type" value="Genomic_DNA"/>
</dbReference>
<dbReference type="Pfam" id="PF00171">
    <property type="entry name" value="Aldedh"/>
    <property type="match status" value="1"/>
</dbReference>
<evidence type="ECO:0000256" key="5">
    <source>
        <dbReference type="PIRSR" id="PIRSR036492-1"/>
    </source>
</evidence>
<evidence type="ECO:0000256" key="2">
    <source>
        <dbReference type="ARBA" id="ARBA00023002"/>
    </source>
</evidence>
<dbReference type="SUPFAM" id="SSF53720">
    <property type="entry name" value="ALDH-like"/>
    <property type="match status" value="1"/>
</dbReference>
<evidence type="ECO:0000256" key="6">
    <source>
        <dbReference type="PROSITE-ProRule" id="PRU10007"/>
    </source>
</evidence>
<dbReference type="GO" id="GO:0004029">
    <property type="term" value="F:aldehyde dehydrogenase (NAD+) activity"/>
    <property type="evidence" value="ECO:0007669"/>
    <property type="project" value="TreeGrafter"/>
</dbReference>
<organism evidence="9 10">
    <name type="scientific">Lentinus brumalis</name>
    <dbReference type="NCBI Taxonomy" id="2498619"/>
    <lineage>
        <taxon>Eukaryota</taxon>
        <taxon>Fungi</taxon>
        <taxon>Dikarya</taxon>
        <taxon>Basidiomycota</taxon>
        <taxon>Agaricomycotina</taxon>
        <taxon>Agaricomycetes</taxon>
        <taxon>Polyporales</taxon>
        <taxon>Polyporaceae</taxon>
        <taxon>Lentinus</taxon>
    </lineage>
</organism>
<dbReference type="InterPro" id="IPR016162">
    <property type="entry name" value="Ald_DH_N"/>
</dbReference>
<dbReference type="InterPro" id="IPR012394">
    <property type="entry name" value="Aldehyde_DH_NAD(P)"/>
</dbReference>
<sequence>MRCSQVQDLAFRLAPFLGAKCREANINPRTQALVSSISPTFPLHSQLLRLPKSTMSSQYTVLEDIPKIHATALRAFNADKAKSISFRKNQIAQVGYILKDNEDRWKEALRLDLGRHPLEAELYDFVTVLKDVRLAYDKVGKWARVQRTEFNMKYFAMGPKTKAEPKGVALIISPFNVPIFLSLGPLVSAIAAGCAAVIKPSEATPHVSKLLAELIPKYLDSELYHVIQGGAEQTSKALELRWDHIMYIGGTHVGRIVAQAAAKHLTPVTLELGGKNPVVVDPNVDLPLTARRLLWGRFGNAGQVCTCPEYVLVPRTFQDKFVDALKDAYHEFYPDGPEHSDSFGRIVSKHHTKRIEGLLEHTRGEIICGGEVDVDKKYVAPTIVNNVPADDSLMSEEIFGPVLLVIPVEDVDEAITFIRSRENPLAVYVFSQDKKFQEKVFSKTKSGAALANDSVFSPAVPGFPIGGVGASGYGYYAGKQAFEQFTYYRVMLDNPKWVDTFIFGFRFPPYKMTYKKYMNMMYPTLPPRPKSSISNRPEKC</sequence>
<proteinExistence type="inferred from homology"/>
<evidence type="ECO:0000256" key="4">
    <source>
        <dbReference type="PIRNR" id="PIRNR036492"/>
    </source>
</evidence>
<feature type="active site" evidence="5 6">
    <location>
        <position position="271"/>
    </location>
</feature>
<dbReference type="FunFam" id="3.40.605.10:FF:000004">
    <property type="entry name" value="Aldehyde dehydrogenase"/>
    <property type="match status" value="1"/>
</dbReference>
<protein>
    <recommendedName>
        <fullName evidence="4">Aldehyde dehydrogenase</fullName>
    </recommendedName>
</protein>